<sequence length="123" mass="13484">MKSFVKAFPAAAIFLAFLAPVAHAADKDMKAMMMKGHEKMMSMSMTGKPDVDFAMAMREHHMGAVEMAQWQIDHGKDAKMKQMARKIIADQKKEIAQFDQFLAKNGHGGDAKGKGHAGHAPAK</sequence>
<comment type="caution">
    <text evidence="3">The sequence shown here is derived from an EMBL/GenBank/DDBJ whole genome shotgun (WGS) entry which is preliminary data.</text>
</comment>
<evidence type="ECO:0000313" key="4">
    <source>
        <dbReference type="Proteomes" id="UP000318199"/>
    </source>
</evidence>
<gene>
    <name evidence="3" type="ORF">FN976_01855</name>
</gene>
<keyword evidence="4" id="KW-1185">Reference proteome</keyword>
<dbReference type="RefSeq" id="WP_145890396.1">
    <property type="nucleotide sequence ID" value="NZ_VOBQ01000002.1"/>
</dbReference>
<keyword evidence="1" id="KW-0732">Signal</keyword>
<evidence type="ECO:0000259" key="2">
    <source>
        <dbReference type="Pfam" id="PF03713"/>
    </source>
</evidence>
<dbReference type="PANTHER" id="PTHR36933">
    <property type="entry name" value="SLL0788 PROTEIN"/>
    <property type="match status" value="1"/>
</dbReference>
<name>A0A562ZX86_9BURK</name>
<dbReference type="EMBL" id="VOBQ01000002">
    <property type="protein sequence ID" value="TWO73006.1"/>
    <property type="molecule type" value="Genomic_DNA"/>
</dbReference>
<dbReference type="InterPro" id="IPR005183">
    <property type="entry name" value="DUF305_CopM-like"/>
</dbReference>
<dbReference type="Gene3D" id="1.20.1260.10">
    <property type="match status" value="1"/>
</dbReference>
<dbReference type="PANTHER" id="PTHR36933:SF1">
    <property type="entry name" value="SLL0788 PROTEIN"/>
    <property type="match status" value="1"/>
</dbReference>
<proteinExistence type="predicted"/>
<organism evidence="3 4">
    <name type="scientific">Caenimonas sedimenti</name>
    <dbReference type="NCBI Taxonomy" id="2596921"/>
    <lineage>
        <taxon>Bacteria</taxon>
        <taxon>Pseudomonadati</taxon>
        <taxon>Pseudomonadota</taxon>
        <taxon>Betaproteobacteria</taxon>
        <taxon>Burkholderiales</taxon>
        <taxon>Comamonadaceae</taxon>
        <taxon>Caenimonas</taxon>
    </lineage>
</organism>
<feature type="domain" description="DUF305" evidence="2">
    <location>
        <begin position="24"/>
        <end position="102"/>
    </location>
</feature>
<dbReference type="Proteomes" id="UP000318199">
    <property type="component" value="Unassembled WGS sequence"/>
</dbReference>
<feature type="signal peptide" evidence="1">
    <location>
        <begin position="1"/>
        <end position="24"/>
    </location>
</feature>
<dbReference type="OrthoDB" id="8603558at2"/>
<dbReference type="InterPro" id="IPR012347">
    <property type="entry name" value="Ferritin-like"/>
</dbReference>
<reference evidence="3 4" key="1">
    <citation type="submission" date="2019-07" db="EMBL/GenBank/DDBJ databases">
        <title>Caenimonas sedimenti sp. nov., isolated from activated sludge.</title>
        <authorList>
            <person name="Xu J."/>
        </authorList>
    </citation>
    <scope>NUCLEOTIDE SEQUENCE [LARGE SCALE GENOMIC DNA]</scope>
    <source>
        <strain evidence="3 4">HX-9-20</strain>
    </source>
</reference>
<dbReference type="AlphaFoldDB" id="A0A562ZX86"/>
<evidence type="ECO:0000256" key="1">
    <source>
        <dbReference type="SAM" id="SignalP"/>
    </source>
</evidence>
<feature type="chain" id="PRO_5021788978" evidence="1">
    <location>
        <begin position="25"/>
        <end position="123"/>
    </location>
</feature>
<evidence type="ECO:0000313" key="3">
    <source>
        <dbReference type="EMBL" id="TWO73006.1"/>
    </source>
</evidence>
<accession>A0A562ZX86</accession>
<protein>
    <submittedName>
        <fullName evidence="3">DUF305 domain-containing protein</fullName>
    </submittedName>
</protein>
<dbReference type="Pfam" id="PF03713">
    <property type="entry name" value="DUF305"/>
    <property type="match status" value="1"/>
</dbReference>